<dbReference type="AlphaFoldDB" id="A0A4Y7JQ68"/>
<evidence type="ECO:0000256" key="5">
    <source>
        <dbReference type="ARBA" id="ARBA00022692"/>
    </source>
</evidence>
<gene>
    <name evidence="11" type="ORF">C5167_025023</name>
</gene>
<keyword evidence="12" id="KW-1185">Reference proteome</keyword>
<evidence type="ECO:0000256" key="7">
    <source>
        <dbReference type="ARBA" id="ARBA00023136"/>
    </source>
</evidence>
<reference evidence="11 12" key="1">
    <citation type="journal article" date="2018" name="Science">
        <title>The opium poppy genome and morphinan production.</title>
        <authorList>
            <person name="Guo L."/>
            <person name="Winzer T."/>
            <person name="Yang X."/>
            <person name="Li Y."/>
            <person name="Ning Z."/>
            <person name="He Z."/>
            <person name="Teodor R."/>
            <person name="Lu Y."/>
            <person name="Bowser T.A."/>
            <person name="Graham I.A."/>
            <person name="Ye K."/>
        </authorList>
    </citation>
    <scope>NUCLEOTIDE SEQUENCE [LARGE SCALE GENOMIC DNA]</scope>
    <source>
        <strain evidence="12">cv. HN1</strain>
        <tissue evidence="11">Leaves</tissue>
    </source>
</reference>
<evidence type="ECO:0000256" key="6">
    <source>
        <dbReference type="ARBA" id="ARBA00022989"/>
    </source>
</evidence>
<comment type="subcellular location">
    <subcellularLocation>
        <location evidence="1 8">Cell membrane</location>
        <topology evidence="1 8">Multi-pass membrane protein</topology>
    </subcellularLocation>
</comment>
<evidence type="ECO:0000256" key="8">
    <source>
        <dbReference type="RuleBase" id="RU361233"/>
    </source>
</evidence>
<feature type="domain" description="Casparian strip membrane protein" evidence="10">
    <location>
        <begin position="42"/>
        <end position="171"/>
    </location>
</feature>
<evidence type="ECO:0000256" key="1">
    <source>
        <dbReference type="ARBA" id="ARBA00004651"/>
    </source>
</evidence>
<evidence type="ECO:0000313" key="12">
    <source>
        <dbReference type="Proteomes" id="UP000316621"/>
    </source>
</evidence>
<feature type="transmembrane region" description="Helical" evidence="8">
    <location>
        <begin position="47"/>
        <end position="66"/>
    </location>
</feature>
<feature type="transmembrane region" description="Helical" evidence="8">
    <location>
        <begin position="114"/>
        <end position="138"/>
    </location>
</feature>
<dbReference type="Proteomes" id="UP000316621">
    <property type="component" value="Chromosome 5"/>
</dbReference>
<feature type="region of interest" description="Disordered" evidence="9">
    <location>
        <begin position="1"/>
        <end position="26"/>
    </location>
</feature>
<dbReference type="InterPro" id="IPR006702">
    <property type="entry name" value="CASP_dom"/>
</dbReference>
<dbReference type="EMBL" id="CM010719">
    <property type="protein sequence ID" value="RZC63244.1"/>
    <property type="molecule type" value="Genomic_DNA"/>
</dbReference>
<dbReference type="PANTHER" id="PTHR33573:SF57">
    <property type="entry name" value="CASP-LIKE PROTEIN 4B1"/>
    <property type="match status" value="1"/>
</dbReference>
<accession>A0A4Y7JQ68</accession>
<feature type="transmembrane region" description="Helical" evidence="8">
    <location>
        <begin position="158"/>
        <end position="182"/>
    </location>
</feature>
<dbReference type="Gramene" id="RZC63244">
    <property type="protein sequence ID" value="RZC63244"/>
    <property type="gene ID" value="C5167_025023"/>
</dbReference>
<keyword evidence="6 8" id="KW-1133">Transmembrane helix</keyword>
<feature type="transmembrane region" description="Helical" evidence="8">
    <location>
        <begin position="78"/>
        <end position="94"/>
    </location>
</feature>
<dbReference type="OrthoDB" id="1924823at2759"/>
<organism evidence="11 12">
    <name type="scientific">Papaver somniferum</name>
    <name type="common">Opium poppy</name>
    <dbReference type="NCBI Taxonomy" id="3469"/>
    <lineage>
        <taxon>Eukaryota</taxon>
        <taxon>Viridiplantae</taxon>
        <taxon>Streptophyta</taxon>
        <taxon>Embryophyta</taxon>
        <taxon>Tracheophyta</taxon>
        <taxon>Spermatophyta</taxon>
        <taxon>Magnoliopsida</taxon>
        <taxon>Ranunculales</taxon>
        <taxon>Papaveraceae</taxon>
        <taxon>Papaveroideae</taxon>
        <taxon>Papaver</taxon>
    </lineage>
</organism>
<protein>
    <recommendedName>
        <fullName evidence="8">CASP-like protein</fullName>
    </recommendedName>
</protein>
<evidence type="ECO:0000256" key="4">
    <source>
        <dbReference type="ARBA" id="ARBA00022475"/>
    </source>
</evidence>
<dbReference type="GO" id="GO:0005886">
    <property type="term" value="C:plasma membrane"/>
    <property type="evidence" value="ECO:0007669"/>
    <property type="project" value="UniProtKB-SubCell"/>
</dbReference>
<dbReference type="STRING" id="3469.A0A4Y7JQ68"/>
<evidence type="ECO:0000256" key="2">
    <source>
        <dbReference type="ARBA" id="ARBA00007651"/>
    </source>
</evidence>
<dbReference type="OMA" id="HIMYLAF"/>
<name>A0A4Y7JQ68_PAPSO</name>
<comment type="similarity">
    <text evidence="2 8">Belongs to the Casparian strip membrane proteins (CASP) family.</text>
</comment>
<dbReference type="Pfam" id="PF04535">
    <property type="entry name" value="CASP_dom"/>
    <property type="match status" value="1"/>
</dbReference>
<proteinExistence type="inferred from homology"/>
<evidence type="ECO:0000259" key="10">
    <source>
        <dbReference type="Pfam" id="PF04535"/>
    </source>
</evidence>
<keyword evidence="5 8" id="KW-0812">Transmembrane</keyword>
<sequence>MEHYKETTTRQPAGASATVNPQTDMEWGGRATPTIIVRPGKSEKGSLILRVAALVFSAISFIIMATIKDSNEFHESRYVLAGGILSTIYNVFQVSRQGYYLSTGKSLFEQRTTILVNFIGDQITAYLLVSCASAMAPYVATLRAVEDGLLATHETSNLVAASTSMAFLAFFPMAVSAMISAYKLKN</sequence>
<comment type="subunit">
    <text evidence="3 8">Homodimer and heterodimers.</text>
</comment>
<evidence type="ECO:0000256" key="3">
    <source>
        <dbReference type="ARBA" id="ARBA00011489"/>
    </source>
</evidence>
<evidence type="ECO:0000256" key="9">
    <source>
        <dbReference type="SAM" id="MobiDB-lite"/>
    </source>
</evidence>
<evidence type="ECO:0000313" key="11">
    <source>
        <dbReference type="EMBL" id="RZC63244.1"/>
    </source>
</evidence>
<dbReference type="PANTHER" id="PTHR33573">
    <property type="entry name" value="CASP-LIKE PROTEIN 4A4"/>
    <property type="match status" value="1"/>
</dbReference>
<keyword evidence="4 8" id="KW-1003">Cell membrane</keyword>
<keyword evidence="7 8" id="KW-0472">Membrane</keyword>